<feature type="non-terminal residue" evidence="1">
    <location>
        <position position="388"/>
    </location>
</feature>
<dbReference type="InterPro" id="IPR005197">
    <property type="entry name" value="Glyco_hydro_71"/>
</dbReference>
<feature type="non-terminal residue" evidence="1">
    <location>
        <position position="1"/>
    </location>
</feature>
<accession>A0AAD6XJT9</accession>
<dbReference type="AlphaFoldDB" id="A0AAD6XJT9"/>
<dbReference type="Proteomes" id="UP001222325">
    <property type="component" value="Unassembled WGS sequence"/>
</dbReference>
<dbReference type="EMBL" id="JARJCN010000040">
    <property type="protein sequence ID" value="KAJ7083617.1"/>
    <property type="molecule type" value="Genomic_DNA"/>
</dbReference>
<protein>
    <submittedName>
        <fullName evidence="1">Glycoside hydrolase family 71 protein</fullName>
    </submittedName>
</protein>
<sequence>TNRTPEMALAESKGFDAFALNIGSDDWQENQVQKAFDAVKGSSFNLFFSFDMTSIPCSAPSDVLLLQKYHRFQGSNNYQLVNGKPLVSTFSGQDCKFGKSNSNDGWHSAIKPLEPIFFMPAFFVDSSSLSAYDVMDGAFNWNSAWPMGDYNIDFTSDSSWIHNLGGRAYMAGVSPWFFTHYSPATYNKNFIYRADDWMLSTRWELLISNRDKVNIAHATTWNDFGESHYMAPLLKDDTQPSSEAWVNGFDHQGWLDLVAYYIQAFKTGVYPPIQRDRIYLWARLYPTHAYSSDSVGRPANSDWSRDFLWAVAMLTAPADVVLECGDKRESWSLPAGLAKLKLPLTTSCSVRAAVKRGDDSDMTFVPAGFDFRTDPPNYNFNAFVAASP</sequence>
<evidence type="ECO:0000313" key="2">
    <source>
        <dbReference type="Proteomes" id="UP001222325"/>
    </source>
</evidence>
<organism evidence="1 2">
    <name type="scientific">Mycena belliarum</name>
    <dbReference type="NCBI Taxonomy" id="1033014"/>
    <lineage>
        <taxon>Eukaryota</taxon>
        <taxon>Fungi</taxon>
        <taxon>Dikarya</taxon>
        <taxon>Basidiomycota</taxon>
        <taxon>Agaricomycotina</taxon>
        <taxon>Agaricomycetes</taxon>
        <taxon>Agaricomycetidae</taxon>
        <taxon>Agaricales</taxon>
        <taxon>Marasmiineae</taxon>
        <taxon>Mycenaceae</taxon>
        <taxon>Mycena</taxon>
    </lineage>
</organism>
<dbReference type="Pfam" id="PF03659">
    <property type="entry name" value="Glyco_hydro_71"/>
    <property type="match status" value="1"/>
</dbReference>
<dbReference type="GO" id="GO:0051118">
    <property type="term" value="F:glucan endo-1,3-alpha-glucosidase activity"/>
    <property type="evidence" value="ECO:0007669"/>
    <property type="project" value="InterPro"/>
</dbReference>
<evidence type="ECO:0000313" key="1">
    <source>
        <dbReference type="EMBL" id="KAJ7083617.1"/>
    </source>
</evidence>
<dbReference type="CDD" id="cd11577">
    <property type="entry name" value="GH71"/>
    <property type="match status" value="1"/>
</dbReference>
<name>A0AAD6XJT9_9AGAR</name>
<reference evidence="1" key="1">
    <citation type="submission" date="2023-03" db="EMBL/GenBank/DDBJ databases">
        <title>Massive genome expansion in bonnet fungi (Mycena s.s.) driven by repeated elements and novel gene families across ecological guilds.</title>
        <authorList>
            <consortium name="Lawrence Berkeley National Laboratory"/>
            <person name="Harder C.B."/>
            <person name="Miyauchi S."/>
            <person name="Viragh M."/>
            <person name="Kuo A."/>
            <person name="Thoen E."/>
            <person name="Andreopoulos B."/>
            <person name="Lu D."/>
            <person name="Skrede I."/>
            <person name="Drula E."/>
            <person name="Henrissat B."/>
            <person name="Morin E."/>
            <person name="Kohler A."/>
            <person name="Barry K."/>
            <person name="LaButti K."/>
            <person name="Morin E."/>
            <person name="Salamov A."/>
            <person name="Lipzen A."/>
            <person name="Mereny Z."/>
            <person name="Hegedus B."/>
            <person name="Baldrian P."/>
            <person name="Stursova M."/>
            <person name="Weitz H."/>
            <person name="Taylor A."/>
            <person name="Grigoriev I.V."/>
            <person name="Nagy L.G."/>
            <person name="Martin F."/>
            <person name="Kauserud H."/>
        </authorList>
    </citation>
    <scope>NUCLEOTIDE SEQUENCE</scope>
    <source>
        <strain evidence="1">CBHHK173m</strain>
    </source>
</reference>
<proteinExistence type="predicted"/>
<keyword evidence="1" id="KW-0378">Hydrolase</keyword>
<comment type="caution">
    <text evidence="1">The sequence shown here is derived from an EMBL/GenBank/DDBJ whole genome shotgun (WGS) entry which is preliminary data.</text>
</comment>
<keyword evidence="2" id="KW-1185">Reference proteome</keyword>
<gene>
    <name evidence="1" type="ORF">B0H15DRAFT_991775</name>
</gene>
<dbReference type="Gene3D" id="3.20.20.80">
    <property type="entry name" value="Glycosidases"/>
    <property type="match status" value="1"/>
</dbReference>